<dbReference type="PROSITE" id="PS50850">
    <property type="entry name" value="MFS"/>
    <property type="match status" value="1"/>
</dbReference>
<dbReference type="AlphaFoldDB" id="A0A2A2KA57"/>
<dbReference type="Proteomes" id="UP000218231">
    <property type="component" value="Unassembled WGS sequence"/>
</dbReference>
<feature type="domain" description="Major facilitator superfamily (MFS) profile" evidence="6">
    <location>
        <begin position="18"/>
        <end position="492"/>
    </location>
</feature>
<name>A0A2A2KA57_9BILA</name>
<feature type="transmembrane region" description="Helical" evidence="5">
    <location>
        <begin position="299"/>
        <end position="320"/>
    </location>
</feature>
<dbReference type="PANTHER" id="PTHR11662">
    <property type="entry name" value="SOLUTE CARRIER FAMILY 17"/>
    <property type="match status" value="1"/>
</dbReference>
<dbReference type="InterPro" id="IPR050382">
    <property type="entry name" value="MFS_Na/Anion_cotransporter"/>
</dbReference>
<dbReference type="Gene3D" id="1.20.1250.20">
    <property type="entry name" value="MFS general substrate transporter like domains"/>
    <property type="match status" value="2"/>
</dbReference>
<evidence type="ECO:0000256" key="3">
    <source>
        <dbReference type="ARBA" id="ARBA00022989"/>
    </source>
</evidence>
<comment type="subcellular location">
    <subcellularLocation>
        <location evidence="1">Membrane</location>
        <topology evidence="1">Multi-pass membrane protein</topology>
    </subcellularLocation>
</comment>
<keyword evidence="2 5" id="KW-0812">Transmembrane</keyword>
<comment type="caution">
    <text evidence="7">The sequence shown here is derived from an EMBL/GenBank/DDBJ whole genome shotgun (WGS) entry which is preliminary data.</text>
</comment>
<sequence>MAAPKAPLFHPLSRRLHILLLMNVGSFVNMYMNVNIGITMNCMVNSTATALNNPILTSLNETIILESPFSNTSNGQIDEVVENQCGAQHKDGKPIVIDYGGSLVWDKSIQNFVFSGTFWGGLATCLPSIFLVQRLNPKWAIFATQANKALMNSLIPFFSLHLGYYFTFGARFMLGVSDAFTVPFYNSIITNWFPVAERSTALAIYTTGNQLAIVFGNPISAAFCQSRWGWPMVYYYAAASAVGWCIVWLIFGSNSPHECKKMTTVERIYLNENVFARKTKEQRKSQKIPWVKMMTNHAFIAYLYCNFVITMLATFIMIYLPTYTKDVLLLSVLANGAFTSLPSAFNFFFKVTWSLLVDKLKANHIITPTTSVKISQSLTNFGGALFFFLVVMFVDCTRPILAFVLFCSINLCFGAHISGAYTSLLSIAPQFTATMSSVGMGVSMVGKVLTPMIVGYFNTSGTVLEWNRVLLAFSCLSCSAAIVFLALGSGEVQDFAHEPKKAIIEKDEDKELIVTARMNSLQAESMTALN</sequence>
<evidence type="ECO:0000256" key="1">
    <source>
        <dbReference type="ARBA" id="ARBA00004141"/>
    </source>
</evidence>
<feature type="transmembrane region" description="Helical" evidence="5">
    <location>
        <begin position="12"/>
        <end position="31"/>
    </location>
</feature>
<keyword evidence="3 5" id="KW-1133">Transmembrane helix</keyword>
<feature type="transmembrane region" description="Helical" evidence="5">
    <location>
        <begin position="437"/>
        <end position="457"/>
    </location>
</feature>
<reference evidence="7 8" key="1">
    <citation type="journal article" date="2017" name="Curr. Biol.">
        <title>Genome architecture and evolution of a unichromosomal asexual nematode.</title>
        <authorList>
            <person name="Fradin H."/>
            <person name="Zegar C."/>
            <person name="Gutwein M."/>
            <person name="Lucas J."/>
            <person name="Kovtun M."/>
            <person name="Corcoran D."/>
            <person name="Baugh L.R."/>
            <person name="Kiontke K."/>
            <person name="Gunsalus K."/>
            <person name="Fitch D.H."/>
            <person name="Piano F."/>
        </authorList>
    </citation>
    <scope>NUCLEOTIDE SEQUENCE [LARGE SCALE GENOMIC DNA]</scope>
    <source>
        <strain evidence="7">PF1309</strain>
    </source>
</reference>
<dbReference type="FunFam" id="1.20.1250.20:FF:000355">
    <property type="entry name" value="SLC (SoLute Carrier) homolog"/>
    <property type="match status" value="1"/>
</dbReference>
<evidence type="ECO:0000256" key="2">
    <source>
        <dbReference type="ARBA" id="ARBA00022692"/>
    </source>
</evidence>
<feature type="transmembrane region" description="Helical" evidence="5">
    <location>
        <begin position="153"/>
        <end position="174"/>
    </location>
</feature>
<dbReference type="Pfam" id="PF07690">
    <property type="entry name" value="MFS_1"/>
    <property type="match status" value="1"/>
</dbReference>
<dbReference type="OrthoDB" id="2985014at2759"/>
<feature type="transmembrane region" description="Helical" evidence="5">
    <location>
        <begin position="332"/>
        <end position="356"/>
    </location>
</feature>
<dbReference type="EMBL" id="LIAE01009207">
    <property type="protein sequence ID" value="PAV70815.1"/>
    <property type="molecule type" value="Genomic_DNA"/>
</dbReference>
<organism evidence="7 8">
    <name type="scientific">Diploscapter pachys</name>
    <dbReference type="NCBI Taxonomy" id="2018661"/>
    <lineage>
        <taxon>Eukaryota</taxon>
        <taxon>Metazoa</taxon>
        <taxon>Ecdysozoa</taxon>
        <taxon>Nematoda</taxon>
        <taxon>Chromadorea</taxon>
        <taxon>Rhabditida</taxon>
        <taxon>Rhabditina</taxon>
        <taxon>Rhabditomorpha</taxon>
        <taxon>Rhabditoidea</taxon>
        <taxon>Rhabditidae</taxon>
        <taxon>Diploscapter</taxon>
    </lineage>
</organism>
<evidence type="ECO:0000256" key="5">
    <source>
        <dbReference type="SAM" id="Phobius"/>
    </source>
</evidence>
<feature type="transmembrane region" description="Helical" evidence="5">
    <location>
        <begin position="233"/>
        <end position="251"/>
    </location>
</feature>
<protein>
    <recommendedName>
        <fullName evidence="6">Major facilitator superfamily (MFS) profile domain-containing protein</fullName>
    </recommendedName>
</protein>
<evidence type="ECO:0000256" key="4">
    <source>
        <dbReference type="ARBA" id="ARBA00023136"/>
    </source>
</evidence>
<dbReference type="GO" id="GO:0022857">
    <property type="term" value="F:transmembrane transporter activity"/>
    <property type="evidence" value="ECO:0007669"/>
    <property type="project" value="InterPro"/>
</dbReference>
<evidence type="ECO:0000313" key="8">
    <source>
        <dbReference type="Proteomes" id="UP000218231"/>
    </source>
</evidence>
<evidence type="ECO:0000259" key="6">
    <source>
        <dbReference type="PROSITE" id="PS50850"/>
    </source>
</evidence>
<dbReference type="InterPro" id="IPR011701">
    <property type="entry name" value="MFS"/>
</dbReference>
<dbReference type="PANTHER" id="PTHR11662:SF405">
    <property type="entry name" value="PROTEIN CBG12249"/>
    <property type="match status" value="1"/>
</dbReference>
<feature type="transmembrane region" description="Helical" evidence="5">
    <location>
        <begin position="400"/>
        <end position="425"/>
    </location>
</feature>
<proteinExistence type="predicted"/>
<dbReference type="STRING" id="2018661.A0A2A2KA57"/>
<dbReference type="InterPro" id="IPR036259">
    <property type="entry name" value="MFS_trans_sf"/>
</dbReference>
<feature type="transmembrane region" description="Helical" evidence="5">
    <location>
        <begin position="469"/>
        <end position="487"/>
    </location>
</feature>
<dbReference type="InterPro" id="IPR020846">
    <property type="entry name" value="MFS_dom"/>
</dbReference>
<dbReference type="GO" id="GO:0006820">
    <property type="term" value="P:monoatomic anion transport"/>
    <property type="evidence" value="ECO:0007669"/>
    <property type="project" value="TreeGrafter"/>
</dbReference>
<dbReference type="SUPFAM" id="SSF103473">
    <property type="entry name" value="MFS general substrate transporter"/>
    <property type="match status" value="1"/>
</dbReference>
<gene>
    <name evidence="7" type="ORF">WR25_23030</name>
</gene>
<feature type="transmembrane region" description="Helical" evidence="5">
    <location>
        <begin position="112"/>
        <end position="132"/>
    </location>
</feature>
<keyword evidence="8" id="KW-1185">Reference proteome</keyword>
<accession>A0A2A2KA57</accession>
<keyword evidence="4 5" id="KW-0472">Membrane</keyword>
<dbReference type="GO" id="GO:0016020">
    <property type="term" value="C:membrane"/>
    <property type="evidence" value="ECO:0007669"/>
    <property type="project" value="UniProtKB-SubCell"/>
</dbReference>
<evidence type="ECO:0000313" key="7">
    <source>
        <dbReference type="EMBL" id="PAV70815.1"/>
    </source>
</evidence>
<feature type="transmembrane region" description="Helical" evidence="5">
    <location>
        <begin position="377"/>
        <end position="394"/>
    </location>
</feature>